<comment type="caution">
    <text evidence="3">The sequence shown here is derived from an EMBL/GenBank/DDBJ whole genome shotgun (WGS) entry which is preliminary data.</text>
</comment>
<dbReference type="InterPro" id="IPR002836">
    <property type="entry name" value="PDCD5-like"/>
</dbReference>
<evidence type="ECO:0000256" key="1">
    <source>
        <dbReference type="ARBA" id="ARBA00010490"/>
    </source>
</evidence>
<protein>
    <recommendedName>
        <fullName evidence="5">Programmed cell death protein 5</fullName>
    </recommendedName>
</protein>
<evidence type="ECO:0000313" key="4">
    <source>
        <dbReference type="Proteomes" id="UP000639338"/>
    </source>
</evidence>
<accession>A0A834Y2E8</accession>
<proteinExistence type="inferred from homology"/>
<evidence type="ECO:0008006" key="5">
    <source>
        <dbReference type="Google" id="ProtNLM"/>
    </source>
</evidence>
<gene>
    <name evidence="3" type="ORF">HCN44_002402</name>
</gene>
<dbReference type="EMBL" id="JACMRX010000001">
    <property type="protein sequence ID" value="KAF7996756.1"/>
    <property type="molecule type" value="Genomic_DNA"/>
</dbReference>
<dbReference type="PANTHER" id="PTHR10840">
    <property type="entry name" value="PROGRAMMED CELL DEATH PROTEIN 5"/>
    <property type="match status" value="1"/>
</dbReference>
<dbReference type="SUPFAM" id="SSF46950">
    <property type="entry name" value="Double-stranded DNA-binding domain"/>
    <property type="match status" value="1"/>
</dbReference>
<evidence type="ECO:0000313" key="3">
    <source>
        <dbReference type="EMBL" id="KAF7996756.1"/>
    </source>
</evidence>
<dbReference type="FunFam" id="1.10.8.140:FF:000006">
    <property type="entry name" value="programmed cell death protein 5-like"/>
    <property type="match status" value="1"/>
</dbReference>
<evidence type="ECO:0000256" key="2">
    <source>
        <dbReference type="SAM" id="MobiDB-lite"/>
    </source>
</evidence>
<dbReference type="Proteomes" id="UP000639338">
    <property type="component" value="Unassembled WGS sequence"/>
</dbReference>
<comment type="similarity">
    <text evidence="1">Belongs to the PDCD5 family.</text>
</comment>
<dbReference type="GO" id="GO:0005634">
    <property type="term" value="C:nucleus"/>
    <property type="evidence" value="ECO:0007669"/>
    <property type="project" value="TreeGrafter"/>
</dbReference>
<organism evidence="3 4">
    <name type="scientific">Aphidius gifuensis</name>
    <name type="common">Parasitoid wasp</name>
    <dbReference type="NCBI Taxonomy" id="684658"/>
    <lineage>
        <taxon>Eukaryota</taxon>
        <taxon>Metazoa</taxon>
        <taxon>Ecdysozoa</taxon>
        <taxon>Arthropoda</taxon>
        <taxon>Hexapoda</taxon>
        <taxon>Insecta</taxon>
        <taxon>Pterygota</taxon>
        <taxon>Neoptera</taxon>
        <taxon>Endopterygota</taxon>
        <taxon>Hymenoptera</taxon>
        <taxon>Apocrita</taxon>
        <taxon>Ichneumonoidea</taxon>
        <taxon>Braconidae</taxon>
        <taxon>Aphidiinae</taxon>
        <taxon>Aphidius</taxon>
    </lineage>
</organism>
<reference evidence="3 4" key="1">
    <citation type="submission" date="2020-08" db="EMBL/GenBank/DDBJ databases">
        <title>Aphidius gifuensis genome sequencing and assembly.</title>
        <authorList>
            <person name="Du Z."/>
        </authorList>
    </citation>
    <scope>NUCLEOTIDE SEQUENCE [LARGE SCALE GENOMIC DNA]</scope>
    <source>
        <strain evidence="3">YNYX2018</strain>
        <tissue evidence="3">Adults</tissue>
    </source>
</reference>
<dbReference type="Pfam" id="PF01984">
    <property type="entry name" value="dsDNA_bind"/>
    <property type="match status" value="1"/>
</dbReference>
<name>A0A834Y2E8_APHGI</name>
<dbReference type="Gene3D" id="1.10.8.140">
    <property type="entry name" value="PDCD5-like"/>
    <property type="match status" value="1"/>
</dbReference>
<dbReference type="InterPro" id="IPR036883">
    <property type="entry name" value="PDCD5-like_sf"/>
</dbReference>
<feature type="compositionally biased region" description="Basic and acidic residues" evidence="2">
    <location>
        <begin position="36"/>
        <end position="46"/>
    </location>
</feature>
<dbReference type="GO" id="GO:0003677">
    <property type="term" value="F:DNA binding"/>
    <property type="evidence" value="ECO:0007669"/>
    <property type="project" value="InterPro"/>
</dbReference>
<dbReference type="PIRSF" id="PIRSF015730">
    <property type="entry name" value="TFAR19"/>
    <property type="match status" value="1"/>
</dbReference>
<keyword evidence="4" id="KW-1185">Reference proteome</keyword>
<dbReference type="OrthoDB" id="10252486at2759"/>
<sequence length="132" mass="14987">MADPELEALRQQRLAQLQSQYKGGDGQNQQQQQQQAEEKRQQMEDMKHSILTQVLDQAARARLNTLSLGKPEKAKMVENMLVGMAQRGQLPGKLGEKELISLLESVNQQTQKKTVVKFDRRRAALDSDDDDL</sequence>
<feature type="region of interest" description="Disordered" evidence="2">
    <location>
        <begin position="12"/>
        <end position="46"/>
    </location>
</feature>
<dbReference type="GO" id="GO:0005829">
    <property type="term" value="C:cytosol"/>
    <property type="evidence" value="ECO:0007669"/>
    <property type="project" value="TreeGrafter"/>
</dbReference>
<dbReference type="PANTHER" id="PTHR10840:SF0">
    <property type="entry name" value="PROGRAMMED CELL DEATH PROTEIN 5"/>
    <property type="match status" value="1"/>
</dbReference>
<dbReference type="AlphaFoldDB" id="A0A834Y2E8"/>